<dbReference type="OMA" id="TINGPWI"/>
<reference evidence="1" key="2">
    <citation type="submission" date="2021-03" db="UniProtKB">
        <authorList>
            <consortium name="EnsemblPlants"/>
        </authorList>
    </citation>
    <scope>IDENTIFICATION</scope>
</reference>
<reference evidence="1" key="1">
    <citation type="submission" date="2018-11" db="EMBL/GenBank/DDBJ databases">
        <authorList>
            <person name="Grassa J C."/>
        </authorList>
    </citation>
    <scope>NUCLEOTIDE SEQUENCE [LARGE SCALE GENOMIC DNA]</scope>
</reference>
<keyword evidence="2" id="KW-1185">Reference proteome</keyword>
<dbReference type="AlphaFoldDB" id="A0A803NKK4"/>
<dbReference type="Proteomes" id="UP000596661">
    <property type="component" value="Chromosome 1"/>
</dbReference>
<dbReference type="Gramene" id="evm.model.01.2293">
    <property type="protein sequence ID" value="cds.evm.model.01.2293"/>
    <property type="gene ID" value="evm.TU.01.2293"/>
</dbReference>
<name>A0A803NKK4_CANSA</name>
<dbReference type="EMBL" id="UZAU01000068">
    <property type="status" value="NOT_ANNOTATED_CDS"/>
    <property type="molecule type" value="Genomic_DNA"/>
</dbReference>
<dbReference type="SUPFAM" id="SSF56219">
    <property type="entry name" value="DNase I-like"/>
    <property type="match status" value="1"/>
</dbReference>
<dbReference type="PANTHER" id="PTHR35218:SF9">
    <property type="entry name" value="ENDONUCLEASE_EXONUCLEASE_PHOSPHATASE DOMAIN-CONTAINING PROTEIN"/>
    <property type="match status" value="1"/>
</dbReference>
<sequence length="157" mass="18231">MEACNIGCWNVKGVNSRKKQDTLVDFCNVKKIGIYAFLETKVRGKKLNELMENKFVNWNHYSSANTEGRLLVVWRKSFVRVIVIAESSQLVHCYVKMTSAVFDFCITFVYGFNTAEARKNLWEEMKNLRFPVKSWLVVGDFNAVFELDDRIGEKTLL</sequence>
<dbReference type="PANTHER" id="PTHR35218">
    <property type="entry name" value="RNASE H DOMAIN-CONTAINING PROTEIN"/>
    <property type="match status" value="1"/>
</dbReference>
<evidence type="ECO:0000313" key="1">
    <source>
        <dbReference type="EnsemblPlants" id="cds.evm.model.01.2293"/>
    </source>
</evidence>
<proteinExistence type="predicted"/>
<protein>
    <submittedName>
        <fullName evidence="1">Uncharacterized protein</fullName>
    </submittedName>
</protein>
<dbReference type="EnsemblPlants" id="evm.model.01.2293">
    <property type="protein sequence ID" value="cds.evm.model.01.2293"/>
    <property type="gene ID" value="evm.TU.01.2293"/>
</dbReference>
<dbReference type="InterPro" id="IPR036691">
    <property type="entry name" value="Endo/exonu/phosph_ase_sf"/>
</dbReference>
<dbReference type="Gene3D" id="3.60.10.10">
    <property type="entry name" value="Endonuclease/exonuclease/phosphatase"/>
    <property type="match status" value="1"/>
</dbReference>
<evidence type="ECO:0000313" key="2">
    <source>
        <dbReference type="Proteomes" id="UP000596661"/>
    </source>
</evidence>
<accession>A0A803NKK4</accession>
<organism evidence="1 2">
    <name type="scientific">Cannabis sativa</name>
    <name type="common">Hemp</name>
    <name type="synonym">Marijuana</name>
    <dbReference type="NCBI Taxonomy" id="3483"/>
    <lineage>
        <taxon>Eukaryota</taxon>
        <taxon>Viridiplantae</taxon>
        <taxon>Streptophyta</taxon>
        <taxon>Embryophyta</taxon>
        <taxon>Tracheophyta</taxon>
        <taxon>Spermatophyta</taxon>
        <taxon>Magnoliopsida</taxon>
        <taxon>eudicotyledons</taxon>
        <taxon>Gunneridae</taxon>
        <taxon>Pentapetalae</taxon>
        <taxon>rosids</taxon>
        <taxon>fabids</taxon>
        <taxon>Rosales</taxon>
        <taxon>Cannabaceae</taxon>
        <taxon>Cannabis</taxon>
    </lineage>
</organism>